<proteinExistence type="predicted"/>
<dbReference type="InterPro" id="IPR015422">
    <property type="entry name" value="PyrdxlP-dep_Trfase_small"/>
</dbReference>
<dbReference type="AlphaFoldDB" id="A0A4Q1A6L2"/>
<evidence type="ECO:0000313" key="2">
    <source>
        <dbReference type="Proteomes" id="UP000289758"/>
    </source>
</evidence>
<dbReference type="SUPFAM" id="SSF53383">
    <property type="entry name" value="PLP-dependent transferases"/>
    <property type="match status" value="1"/>
</dbReference>
<protein>
    <submittedName>
        <fullName evidence="1">Transcriptional regulator</fullName>
    </submittedName>
</protein>
<comment type="caution">
    <text evidence="1">The sequence shown here is derived from an EMBL/GenBank/DDBJ whole genome shotgun (WGS) entry which is preliminary data.</text>
</comment>
<name>A0A4Q1A6L2_9BACT</name>
<gene>
    <name evidence="1" type="ORF">CRV07_15430</name>
</gene>
<reference evidence="1 2" key="1">
    <citation type="submission" date="2017-10" db="EMBL/GenBank/DDBJ databases">
        <title>Genomics of the genus Arcobacter.</title>
        <authorList>
            <person name="Perez-Cataluna A."/>
            <person name="Figueras M.J."/>
        </authorList>
    </citation>
    <scope>NUCLEOTIDE SEQUENCE [LARGE SCALE GENOMIC DNA]</scope>
    <source>
        <strain evidence="1 2">CECT 8441</strain>
    </source>
</reference>
<dbReference type="InterPro" id="IPR015424">
    <property type="entry name" value="PyrdxlP-dep_Trfase"/>
</dbReference>
<dbReference type="Gene3D" id="3.90.1150.10">
    <property type="entry name" value="Aspartate Aminotransferase, domain 1"/>
    <property type="match status" value="1"/>
</dbReference>
<accession>A0A4Q1A6L2</accession>
<feature type="non-terminal residue" evidence="1">
    <location>
        <position position="1"/>
    </location>
</feature>
<dbReference type="InterPro" id="IPR000653">
    <property type="entry name" value="DegT/StrS_aminotransferase"/>
</dbReference>
<sequence length="57" mass="6574">PMPLHVQECFKYLNLKEGDFPISEKVSKEIMSLPMNPYVSDEEIEFIVGSLAKELRC</sequence>
<keyword evidence="2" id="KW-1185">Reference proteome</keyword>
<organism evidence="1 2">
    <name type="scientific">Halarcobacter ebronensis</name>
    <dbReference type="NCBI Taxonomy" id="1462615"/>
    <lineage>
        <taxon>Bacteria</taxon>
        <taxon>Pseudomonadati</taxon>
        <taxon>Campylobacterota</taxon>
        <taxon>Epsilonproteobacteria</taxon>
        <taxon>Campylobacterales</taxon>
        <taxon>Arcobacteraceae</taxon>
        <taxon>Halarcobacter</taxon>
    </lineage>
</organism>
<dbReference type="Pfam" id="PF01041">
    <property type="entry name" value="DegT_DnrJ_EryC1"/>
    <property type="match status" value="1"/>
</dbReference>
<evidence type="ECO:0000313" key="1">
    <source>
        <dbReference type="EMBL" id="RXJ98653.1"/>
    </source>
</evidence>
<dbReference type="EMBL" id="PDKK01000057">
    <property type="protein sequence ID" value="RXJ98653.1"/>
    <property type="molecule type" value="Genomic_DNA"/>
</dbReference>
<dbReference type="Proteomes" id="UP000289758">
    <property type="component" value="Unassembled WGS sequence"/>
</dbReference>